<keyword evidence="3" id="KW-1185">Reference proteome</keyword>
<organism evidence="2 3">
    <name type="scientific">Brevundimonas vitisensis</name>
    <dbReference type="NCBI Taxonomy" id="2800818"/>
    <lineage>
        <taxon>Bacteria</taxon>
        <taxon>Pseudomonadati</taxon>
        <taxon>Pseudomonadota</taxon>
        <taxon>Alphaproteobacteria</taxon>
        <taxon>Caulobacterales</taxon>
        <taxon>Caulobacteraceae</taxon>
        <taxon>Brevundimonas</taxon>
    </lineage>
</organism>
<reference evidence="2 3" key="1">
    <citation type="submission" date="2021-01" db="EMBL/GenBank/DDBJ databases">
        <title>Brevundimonas vitis sp. nov., an bacterium isolated from grape (Vitis vinifera).</title>
        <authorList>
            <person name="Jiang L."/>
            <person name="Lee J."/>
        </authorList>
    </citation>
    <scope>NUCLEOTIDE SEQUENCE [LARGE SCALE GENOMIC DNA]</scope>
    <source>
        <strain evidence="2 3">GRTSA-9</strain>
    </source>
</reference>
<evidence type="ECO:0000313" key="3">
    <source>
        <dbReference type="Proteomes" id="UP000595448"/>
    </source>
</evidence>
<keyword evidence="1" id="KW-0472">Membrane</keyword>
<evidence type="ECO:0000256" key="1">
    <source>
        <dbReference type="SAM" id="Phobius"/>
    </source>
</evidence>
<sequence>MSDARTAVLAFIDDVWGPTPALSDDDDLFDVLGITGDDAGDFMQAFVDRFEVDATTWRWYFHHGEEGWSIGGLFYTPIHRRFGRIPITPAVLAEAVRSRRWPIVYPDHTLPARRWDIVINQTLAATSLIGLAAWAWWRFAA</sequence>
<keyword evidence="1" id="KW-1133">Transmembrane helix</keyword>
<dbReference type="EMBL" id="CP067977">
    <property type="protein sequence ID" value="QQQ17532.1"/>
    <property type="molecule type" value="Genomic_DNA"/>
</dbReference>
<dbReference type="Proteomes" id="UP000595448">
    <property type="component" value="Chromosome"/>
</dbReference>
<accession>A0ABX7BJ06</accession>
<evidence type="ECO:0000313" key="2">
    <source>
        <dbReference type="EMBL" id="QQQ17532.1"/>
    </source>
</evidence>
<gene>
    <name evidence="2" type="ORF">JIP62_09215</name>
</gene>
<proteinExistence type="predicted"/>
<name>A0ABX7BJ06_9CAUL</name>
<keyword evidence="1" id="KW-0812">Transmembrane</keyword>
<protein>
    <submittedName>
        <fullName evidence="2">DUF1493 family protein</fullName>
    </submittedName>
</protein>
<feature type="transmembrane region" description="Helical" evidence="1">
    <location>
        <begin position="117"/>
        <end position="137"/>
    </location>
</feature>
<dbReference type="RefSeq" id="WP_201101906.1">
    <property type="nucleotide sequence ID" value="NZ_CP067977.1"/>
</dbReference>